<keyword evidence="2" id="KW-1185">Reference proteome</keyword>
<evidence type="ECO:0000313" key="1">
    <source>
        <dbReference type="EMBL" id="OAX33233.1"/>
    </source>
</evidence>
<gene>
    <name evidence="1" type="ORF">K503DRAFT_537941</name>
</gene>
<accession>A0A1B7MKU5</accession>
<dbReference type="Proteomes" id="UP000092154">
    <property type="component" value="Unassembled WGS sequence"/>
</dbReference>
<sequence length="95" mass="10902">MVRHSAMARLRCLLHYPWLLPHWSRLRWCQLESTSAAATSETLNAGMVVSSRRGEVVEIIEPFMKRPRHTVRTYSEASTDDVTIAPVNLRSHICI</sequence>
<protein>
    <submittedName>
        <fullName evidence="1">Uncharacterized protein</fullName>
    </submittedName>
</protein>
<dbReference type="EMBL" id="KV448808">
    <property type="protein sequence ID" value="OAX33233.1"/>
    <property type="molecule type" value="Genomic_DNA"/>
</dbReference>
<dbReference type="InParanoid" id="A0A1B7MKU5"/>
<organism evidence="1 2">
    <name type="scientific">Rhizopogon vinicolor AM-OR11-026</name>
    <dbReference type="NCBI Taxonomy" id="1314800"/>
    <lineage>
        <taxon>Eukaryota</taxon>
        <taxon>Fungi</taxon>
        <taxon>Dikarya</taxon>
        <taxon>Basidiomycota</taxon>
        <taxon>Agaricomycotina</taxon>
        <taxon>Agaricomycetes</taxon>
        <taxon>Agaricomycetidae</taxon>
        <taxon>Boletales</taxon>
        <taxon>Suillineae</taxon>
        <taxon>Rhizopogonaceae</taxon>
        <taxon>Rhizopogon</taxon>
    </lineage>
</organism>
<name>A0A1B7MKU5_9AGAM</name>
<dbReference type="AlphaFoldDB" id="A0A1B7MKU5"/>
<proteinExistence type="predicted"/>
<reference evidence="1 2" key="1">
    <citation type="submission" date="2016-06" db="EMBL/GenBank/DDBJ databases">
        <title>Comparative genomics of the ectomycorrhizal sister species Rhizopogon vinicolor and Rhizopogon vesiculosus (Basidiomycota: Boletales) reveals a divergence of the mating type B locus.</title>
        <authorList>
            <consortium name="DOE Joint Genome Institute"/>
            <person name="Mujic A.B."/>
            <person name="Kuo A."/>
            <person name="Tritt A."/>
            <person name="Lipzen A."/>
            <person name="Chen C."/>
            <person name="Johnson J."/>
            <person name="Sharma A."/>
            <person name="Barry K."/>
            <person name="Grigoriev I.V."/>
            <person name="Spatafora J.W."/>
        </authorList>
    </citation>
    <scope>NUCLEOTIDE SEQUENCE [LARGE SCALE GENOMIC DNA]</scope>
    <source>
        <strain evidence="1 2">AM-OR11-026</strain>
    </source>
</reference>
<evidence type="ECO:0000313" key="2">
    <source>
        <dbReference type="Proteomes" id="UP000092154"/>
    </source>
</evidence>
<dbReference type="OrthoDB" id="10472094at2759"/>